<dbReference type="EMBL" id="ML208281">
    <property type="protein sequence ID" value="TFK72781.1"/>
    <property type="molecule type" value="Genomic_DNA"/>
</dbReference>
<name>A0ACD3B577_9AGAR</name>
<dbReference type="Proteomes" id="UP000308600">
    <property type="component" value="Unassembled WGS sequence"/>
</dbReference>
<keyword evidence="2" id="KW-1185">Reference proteome</keyword>
<gene>
    <name evidence="1" type="ORF">BDN72DRAFT_281523</name>
</gene>
<sequence>MYNLNFNLGAFELGVIVSGVLFGITTSQAYVYYQRYTNDPLRLRILVSVVWFLELCHAVAAFEGFYEVSVLNVGLQKSPIGFNLAFLFSGTVTSLAYFTYRIRVVTERQWPACICWALSTIRFVGTIWLAALLFVIPMEDLPVKWSPLATTVWLIGAFADVVITTSLSVDLIRKRKEAIFGRRILDKIIATTIRLVTSLLTITVAVCFIAMPENLIWAAIGLSLPKIFSISLFASLNARDSLNSANYTYSMHPCRHGRRGNACLLRRSSLDFLSSPSTIGIAGNPV</sequence>
<reference evidence="1 2" key="1">
    <citation type="journal article" date="2019" name="Nat. Ecol. Evol.">
        <title>Megaphylogeny resolves global patterns of mushroom evolution.</title>
        <authorList>
            <person name="Varga T."/>
            <person name="Krizsan K."/>
            <person name="Foldi C."/>
            <person name="Dima B."/>
            <person name="Sanchez-Garcia M."/>
            <person name="Sanchez-Ramirez S."/>
            <person name="Szollosi G.J."/>
            <person name="Szarkandi J.G."/>
            <person name="Papp V."/>
            <person name="Albert L."/>
            <person name="Andreopoulos W."/>
            <person name="Angelini C."/>
            <person name="Antonin V."/>
            <person name="Barry K.W."/>
            <person name="Bougher N.L."/>
            <person name="Buchanan P."/>
            <person name="Buyck B."/>
            <person name="Bense V."/>
            <person name="Catcheside P."/>
            <person name="Chovatia M."/>
            <person name="Cooper J."/>
            <person name="Damon W."/>
            <person name="Desjardin D."/>
            <person name="Finy P."/>
            <person name="Geml J."/>
            <person name="Haridas S."/>
            <person name="Hughes K."/>
            <person name="Justo A."/>
            <person name="Karasinski D."/>
            <person name="Kautmanova I."/>
            <person name="Kiss B."/>
            <person name="Kocsube S."/>
            <person name="Kotiranta H."/>
            <person name="LaButti K.M."/>
            <person name="Lechner B.E."/>
            <person name="Liimatainen K."/>
            <person name="Lipzen A."/>
            <person name="Lukacs Z."/>
            <person name="Mihaltcheva S."/>
            <person name="Morgado L.N."/>
            <person name="Niskanen T."/>
            <person name="Noordeloos M.E."/>
            <person name="Ohm R.A."/>
            <person name="Ortiz-Santana B."/>
            <person name="Ovrebo C."/>
            <person name="Racz N."/>
            <person name="Riley R."/>
            <person name="Savchenko A."/>
            <person name="Shiryaev A."/>
            <person name="Soop K."/>
            <person name="Spirin V."/>
            <person name="Szebenyi C."/>
            <person name="Tomsovsky M."/>
            <person name="Tulloss R.E."/>
            <person name="Uehling J."/>
            <person name="Grigoriev I.V."/>
            <person name="Vagvolgyi C."/>
            <person name="Papp T."/>
            <person name="Martin F.M."/>
            <person name="Miettinen O."/>
            <person name="Hibbett D.S."/>
            <person name="Nagy L.G."/>
        </authorList>
    </citation>
    <scope>NUCLEOTIDE SEQUENCE [LARGE SCALE GENOMIC DNA]</scope>
    <source>
        <strain evidence="1 2">NL-1719</strain>
    </source>
</reference>
<proteinExistence type="predicted"/>
<evidence type="ECO:0000313" key="2">
    <source>
        <dbReference type="Proteomes" id="UP000308600"/>
    </source>
</evidence>
<accession>A0ACD3B577</accession>
<protein>
    <submittedName>
        <fullName evidence="1">Uncharacterized protein</fullName>
    </submittedName>
</protein>
<evidence type="ECO:0000313" key="1">
    <source>
        <dbReference type="EMBL" id="TFK72781.1"/>
    </source>
</evidence>
<organism evidence="1 2">
    <name type="scientific">Pluteus cervinus</name>
    <dbReference type="NCBI Taxonomy" id="181527"/>
    <lineage>
        <taxon>Eukaryota</taxon>
        <taxon>Fungi</taxon>
        <taxon>Dikarya</taxon>
        <taxon>Basidiomycota</taxon>
        <taxon>Agaricomycotina</taxon>
        <taxon>Agaricomycetes</taxon>
        <taxon>Agaricomycetidae</taxon>
        <taxon>Agaricales</taxon>
        <taxon>Pluteineae</taxon>
        <taxon>Pluteaceae</taxon>
        <taxon>Pluteus</taxon>
    </lineage>
</organism>